<dbReference type="PROSITE" id="PS50977">
    <property type="entry name" value="HTH_TETR_2"/>
    <property type="match status" value="1"/>
</dbReference>
<dbReference type="InterPro" id="IPR001647">
    <property type="entry name" value="HTH_TetR"/>
</dbReference>
<dbReference type="PANTHER" id="PTHR30055:SF220">
    <property type="entry name" value="TETR-FAMILY REGULATORY PROTEIN"/>
    <property type="match status" value="1"/>
</dbReference>
<evidence type="ECO:0000259" key="4">
    <source>
        <dbReference type="PROSITE" id="PS50977"/>
    </source>
</evidence>
<evidence type="ECO:0000313" key="5">
    <source>
        <dbReference type="EMBL" id="GAB33025.1"/>
    </source>
</evidence>
<dbReference type="Gene3D" id="1.10.357.10">
    <property type="entry name" value="Tetracycline Repressor, domain 2"/>
    <property type="match status" value="1"/>
</dbReference>
<evidence type="ECO:0000313" key="6">
    <source>
        <dbReference type="Proteomes" id="UP000005038"/>
    </source>
</evidence>
<comment type="caution">
    <text evidence="5">The sequence shown here is derived from an EMBL/GenBank/DDBJ whole genome shotgun (WGS) entry which is preliminary data.</text>
</comment>
<accession>H5THR7</accession>
<gene>
    <name evidence="5" type="ORF">GOOTI_036_00360</name>
</gene>
<dbReference type="Proteomes" id="UP000005038">
    <property type="component" value="Unassembled WGS sequence"/>
</dbReference>
<feature type="domain" description="HTH tetR-type" evidence="4">
    <location>
        <begin position="1"/>
        <end position="61"/>
    </location>
</feature>
<keyword evidence="6" id="KW-1185">Reference proteome</keyword>
<sequence>MLADEIIDAATSLLLDAEAASAVSIRAVAERVGVTPPSIYLHFADKDALLEAVCARYFEQLDEKLAEASIGVDDPLERALQMGMAYVRFAVDTPVLYREAFHHVSRPSSGPRSTRFSRHRRSSGSPGLSANSRKPVCSGPPRWATWCWNCGLPHTVLRR</sequence>
<dbReference type="AlphaFoldDB" id="H5THR7"/>
<name>H5THR7_GORO1</name>
<dbReference type="GO" id="GO:0000976">
    <property type="term" value="F:transcription cis-regulatory region binding"/>
    <property type="evidence" value="ECO:0007669"/>
    <property type="project" value="TreeGrafter"/>
</dbReference>
<evidence type="ECO:0000256" key="1">
    <source>
        <dbReference type="ARBA" id="ARBA00023125"/>
    </source>
</evidence>
<dbReference type="InterPro" id="IPR009057">
    <property type="entry name" value="Homeodomain-like_sf"/>
</dbReference>
<organism evidence="5 6">
    <name type="scientific">Gordonia otitidis (strain DSM 44809 / CCUG 52243 / JCM 12355 / NBRC 100426 / IFM 10032)</name>
    <dbReference type="NCBI Taxonomy" id="1108044"/>
    <lineage>
        <taxon>Bacteria</taxon>
        <taxon>Bacillati</taxon>
        <taxon>Actinomycetota</taxon>
        <taxon>Actinomycetes</taxon>
        <taxon>Mycobacteriales</taxon>
        <taxon>Gordoniaceae</taxon>
        <taxon>Gordonia</taxon>
    </lineage>
</organism>
<evidence type="ECO:0000256" key="3">
    <source>
        <dbReference type="SAM" id="MobiDB-lite"/>
    </source>
</evidence>
<dbReference type="EMBL" id="BAFB01000036">
    <property type="protein sequence ID" value="GAB33025.1"/>
    <property type="molecule type" value="Genomic_DNA"/>
</dbReference>
<keyword evidence="1 2" id="KW-0238">DNA-binding</keyword>
<dbReference type="GO" id="GO:0003700">
    <property type="term" value="F:DNA-binding transcription factor activity"/>
    <property type="evidence" value="ECO:0007669"/>
    <property type="project" value="TreeGrafter"/>
</dbReference>
<dbReference type="SUPFAM" id="SSF46689">
    <property type="entry name" value="Homeodomain-like"/>
    <property type="match status" value="1"/>
</dbReference>
<protein>
    <submittedName>
        <fullName evidence="5">TetR family transcriptional regulator</fullName>
    </submittedName>
</protein>
<dbReference type="InterPro" id="IPR050109">
    <property type="entry name" value="HTH-type_TetR-like_transc_reg"/>
</dbReference>
<proteinExistence type="predicted"/>
<feature type="DNA-binding region" description="H-T-H motif" evidence="2">
    <location>
        <begin position="24"/>
        <end position="43"/>
    </location>
</feature>
<reference evidence="5" key="1">
    <citation type="submission" date="2012-02" db="EMBL/GenBank/DDBJ databases">
        <title>Whole genome shotgun sequence of Gordonia otitidis NBRC 100426.</title>
        <authorList>
            <person name="Yoshida I."/>
            <person name="Hosoyama A."/>
            <person name="Tsuchikane K."/>
            <person name="Katsumata H."/>
            <person name="Yamazaki S."/>
            <person name="Fujita N."/>
        </authorList>
    </citation>
    <scope>NUCLEOTIDE SEQUENCE [LARGE SCALE GENOMIC DNA]</scope>
    <source>
        <strain evidence="5">NBRC 100426</strain>
    </source>
</reference>
<dbReference type="Pfam" id="PF00440">
    <property type="entry name" value="TetR_N"/>
    <property type="match status" value="1"/>
</dbReference>
<dbReference type="STRING" id="1108044.GOOTI_036_00360"/>
<dbReference type="PANTHER" id="PTHR30055">
    <property type="entry name" value="HTH-TYPE TRANSCRIPTIONAL REGULATOR RUTR"/>
    <property type="match status" value="1"/>
</dbReference>
<evidence type="ECO:0000256" key="2">
    <source>
        <dbReference type="PROSITE-ProRule" id="PRU00335"/>
    </source>
</evidence>
<feature type="region of interest" description="Disordered" evidence="3">
    <location>
        <begin position="104"/>
        <end position="135"/>
    </location>
</feature>